<dbReference type="Pfam" id="PF04143">
    <property type="entry name" value="Sulf_transp"/>
    <property type="match status" value="1"/>
</dbReference>
<feature type="transmembrane region" description="Helical" evidence="9">
    <location>
        <begin position="274"/>
        <end position="295"/>
    </location>
</feature>
<proteinExistence type="inferred from homology"/>
<feature type="transmembrane region" description="Helical" evidence="9">
    <location>
        <begin position="12"/>
        <end position="33"/>
    </location>
</feature>
<dbReference type="RefSeq" id="WP_284306412.1">
    <property type="nucleotide sequence ID" value="NZ_BSPB01000002.1"/>
</dbReference>
<keyword evidence="4" id="KW-0997">Cell inner membrane</keyword>
<reference evidence="11" key="1">
    <citation type="journal article" date="2019" name="Int. J. Syst. Evol. Microbiol.">
        <title>The Global Catalogue of Microorganisms (GCM) 10K type strain sequencing project: providing services to taxonomists for standard genome sequencing and annotation.</title>
        <authorList>
            <consortium name="The Broad Institute Genomics Platform"/>
            <consortium name="The Broad Institute Genome Sequencing Center for Infectious Disease"/>
            <person name="Wu L."/>
            <person name="Ma J."/>
        </authorList>
    </citation>
    <scope>NUCLEOTIDE SEQUENCE [LARGE SCALE GENOMIC DNA]</scope>
    <source>
        <strain evidence="11">NBRC 109341</strain>
    </source>
</reference>
<keyword evidence="6 9" id="KW-1133">Transmembrane helix</keyword>
<keyword evidence="5 9" id="KW-0812">Transmembrane</keyword>
<evidence type="ECO:0000256" key="5">
    <source>
        <dbReference type="ARBA" id="ARBA00022692"/>
    </source>
</evidence>
<evidence type="ECO:0000313" key="10">
    <source>
        <dbReference type="EMBL" id="GLS12930.1"/>
    </source>
</evidence>
<keyword evidence="7 9" id="KW-0472">Membrane</keyword>
<sequence length="371" mass="39235">MEPADFQQLKSHVLWAAFAASAVFGFITQRTHFCTMGAISDVVNMGSWVRMRMWGMAVGVAMIGFQLMTWLGWIDPTQTIYAPGRIIWLSALVGGALFGFGMVLASGCGSKTLVRIGTGSLKALVVFFVMGFAAFATMRGILAVVRVRTVDQVAFDLPGGSAVPAALSAWAGGDASMLGLLMGLVVGGGLVLWALANAEFRASFNHWLAGAGIGLVIVAMWWISGHLGFVPEHPETLDPVYVATNSGRMEALTFTAPMAYALDWLIHFSDTSKLLTISVVSVAGVVVGAFVQALWERSFRWEGFRDTQDTALHIVGALCMGVGGVTAMGCTVGQGLSGLSTLSLTSMIAVAGIVLGALGGFRLQMWLLERG</sequence>
<dbReference type="PANTHER" id="PTHR30574:SF1">
    <property type="entry name" value="SULPHUR TRANSPORT DOMAIN-CONTAINING PROTEIN"/>
    <property type="match status" value="1"/>
</dbReference>
<evidence type="ECO:0000256" key="4">
    <source>
        <dbReference type="ARBA" id="ARBA00022519"/>
    </source>
</evidence>
<evidence type="ECO:0000256" key="3">
    <source>
        <dbReference type="ARBA" id="ARBA00022475"/>
    </source>
</evidence>
<accession>A0ABQ6BZ58</accession>
<evidence type="ECO:0000256" key="7">
    <source>
        <dbReference type="ARBA" id="ARBA00023136"/>
    </source>
</evidence>
<protein>
    <submittedName>
        <fullName evidence="10">Membrane protein</fullName>
    </submittedName>
</protein>
<keyword evidence="2" id="KW-0813">Transport</keyword>
<evidence type="ECO:0000256" key="2">
    <source>
        <dbReference type="ARBA" id="ARBA00022448"/>
    </source>
</evidence>
<organism evidence="10 11">
    <name type="scientific">Hydrogenophaga electricum</name>
    <dbReference type="NCBI Taxonomy" id="1230953"/>
    <lineage>
        <taxon>Bacteria</taxon>
        <taxon>Pseudomonadati</taxon>
        <taxon>Pseudomonadota</taxon>
        <taxon>Betaproteobacteria</taxon>
        <taxon>Burkholderiales</taxon>
        <taxon>Comamonadaceae</taxon>
        <taxon>Hydrogenophaga</taxon>
    </lineage>
</organism>
<evidence type="ECO:0000313" key="11">
    <source>
        <dbReference type="Proteomes" id="UP001156903"/>
    </source>
</evidence>
<gene>
    <name evidence="10" type="ORF">GCM10007935_03580</name>
</gene>
<comment type="similarity">
    <text evidence="8">Belongs to the TsuA/YedE (TC 9.B.102) family.</text>
</comment>
<evidence type="ECO:0000256" key="8">
    <source>
        <dbReference type="ARBA" id="ARBA00035655"/>
    </source>
</evidence>
<keyword evidence="11" id="KW-1185">Reference proteome</keyword>
<evidence type="ECO:0000256" key="9">
    <source>
        <dbReference type="SAM" id="Phobius"/>
    </source>
</evidence>
<feature type="transmembrane region" description="Helical" evidence="9">
    <location>
        <begin position="54"/>
        <end position="74"/>
    </location>
</feature>
<keyword evidence="3" id="KW-1003">Cell membrane</keyword>
<feature type="transmembrane region" description="Helical" evidence="9">
    <location>
        <begin position="315"/>
        <end position="336"/>
    </location>
</feature>
<feature type="transmembrane region" description="Helical" evidence="9">
    <location>
        <begin position="207"/>
        <end position="224"/>
    </location>
</feature>
<evidence type="ECO:0000256" key="1">
    <source>
        <dbReference type="ARBA" id="ARBA00004429"/>
    </source>
</evidence>
<dbReference type="Proteomes" id="UP001156903">
    <property type="component" value="Unassembled WGS sequence"/>
</dbReference>
<feature type="transmembrane region" description="Helical" evidence="9">
    <location>
        <begin position="342"/>
        <end position="361"/>
    </location>
</feature>
<feature type="transmembrane region" description="Helical" evidence="9">
    <location>
        <begin position="86"/>
        <end position="109"/>
    </location>
</feature>
<feature type="transmembrane region" description="Helical" evidence="9">
    <location>
        <begin position="175"/>
        <end position="195"/>
    </location>
</feature>
<comment type="caution">
    <text evidence="10">The sequence shown here is derived from an EMBL/GenBank/DDBJ whole genome shotgun (WGS) entry which is preliminary data.</text>
</comment>
<dbReference type="PANTHER" id="PTHR30574">
    <property type="entry name" value="INNER MEMBRANE PROTEIN YEDE"/>
    <property type="match status" value="1"/>
</dbReference>
<comment type="subcellular location">
    <subcellularLocation>
        <location evidence="1">Cell inner membrane</location>
        <topology evidence="1">Multi-pass membrane protein</topology>
    </subcellularLocation>
</comment>
<name>A0ABQ6BZ58_9BURK</name>
<dbReference type="EMBL" id="BSPB01000002">
    <property type="protein sequence ID" value="GLS12930.1"/>
    <property type="molecule type" value="Genomic_DNA"/>
</dbReference>
<evidence type="ECO:0000256" key="6">
    <source>
        <dbReference type="ARBA" id="ARBA00022989"/>
    </source>
</evidence>
<dbReference type="InterPro" id="IPR007272">
    <property type="entry name" value="Sulf_transp_TsuA/YedE"/>
</dbReference>
<feature type="transmembrane region" description="Helical" evidence="9">
    <location>
        <begin position="121"/>
        <end position="142"/>
    </location>
</feature>